<dbReference type="InParanoid" id="A0A0R0E9C6"/>
<name>A0A0R0E9C6_SOYBN</name>
<dbReference type="AlphaFoldDB" id="A0A0R0E9C6"/>
<dbReference type="Gramene" id="KRG90390">
    <property type="protein sequence ID" value="KRG90390"/>
    <property type="gene ID" value="GLYMA_20G088300"/>
</dbReference>
<accession>A0A0R0E9C6</accession>
<reference evidence="1 2" key="1">
    <citation type="journal article" date="2010" name="Nature">
        <title>Genome sequence of the palaeopolyploid soybean.</title>
        <authorList>
            <person name="Schmutz J."/>
            <person name="Cannon S.B."/>
            <person name="Schlueter J."/>
            <person name="Ma J."/>
            <person name="Mitros T."/>
            <person name="Nelson W."/>
            <person name="Hyten D.L."/>
            <person name="Song Q."/>
            <person name="Thelen J.J."/>
            <person name="Cheng J."/>
            <person name="Xu D."/>
            <person name="Hellsten U."/>
            <person name="May G.D."/>
            <person name="Yu Y."/>
            <person name="Sakurai T."/>
            <person name="Umezawa T."/>
            <person name="Bhattacharyya M.K."/>
            <person name="Sandhu D."/>
            <person name="Valliyodan B."/>
            <person name="Lindquist E."/>
            <person name="Peto M."/>
            <person name="Grant D."/>
            <person name="Shu S."/>
            <person name="Goodstein D."/>
            <person name="Barry K."/>
            <person name="Futrell-Griggs M."/>
            <person name="Abernathy B."/>
            <person name="Du J."/>
            <person name="Tian Z."/>
            <person name="Zhu L."/>
            <person name="Gill N."/>
            <person name="Joshi T."/>
            <person name="Libault M."/>
            <person name="Sethuraman A."/>
            <person name="Zhang X.-C."/>
            <person name="Shinozaki K."/>
            <person name="Nguyen H.T."/>
            <person name="Wing R.A."/>
            <person name="Cregan P."/>
            <person name="Specht J."/>
            <person name="Grimwood J."/>
            <person name="Rokhsar D."/>
            <person name="Stacey G."/>
            <person name="Shoemaker R.C."/>
            <person name="Jackson S.A."/>
        </authorList>
    </citation>
    <scope>NUCLEOTIDE SEQUENCE [LARGE SCALE GENOMIC DNA]</scope>
    <source>
        <strain evidence="2">cv. Williams 82</strain>
        <tissue evidence="1">Callus</tissue>
    </source>
</reference>
<sequence>MAPWTLASQSRENGYESGVIQTQFLGEKQREAPLNKDYEYFVGFNGDDNASPKRSFLDALSDPETLPPYCTFVF</sequence>
<dbReference type="Proteomes" id="UP000008827">
    <property type="component" value="Chromosome 20"/>
</dbReference>
<organism evidence="1">
    <name type="scientific">Glycine max</name>
    <name type="common">Soybean</name>
    <name type="synonym">Glycine hispida</name>
    <dbReference type="NCBI Taxonomy" id="3847"/>
    <lineage>
        <taxon>Eukaryota</taxon>
        <taxon>Viridiplantae</taxon>
        <taxon>Streptophyta</taxon>
        <taxon>Embryophyta</taxon>
        <taxon>Tracheophyta</taxon>
        <taxon>Spermatophyta</taxon>
        <taxon>Magnoliopsida</taxon>
        <taxon>eudicotyledons</taxon>
        <taxon>Gunneridae</taxon>
        <taxon>Pentapetalae</taxon>
        <taxon>rosids</taxon>
        <taxon>fabids</taxon>
        <taxon>Fabales</taxon>
        <taxon>Fabaceae</taxon>
        <taxon>Papilionoideae</taxon>
        <taxon>50 kb inversion clade</taxon>
        <taxon>NPAAA clade</taxon>
        <taxon>indigoferoid/millettioid clade</taxon>
        <taxon>Phaseoleae</taxon>
        <taxon>Glycine</taxon>
        <taxon>Glycine subgen. Soja</taxon>
    </lineage>
</organism>
<reference evidence="1" key="3">
    <citation type="submission" date="2018-07" db="EMBL/GenBank/DDBJ databases">
        <title>WGS assembly of Glycine max.</title>
        <authorList>
            <person name="Schmutz J."/>
            <person name="Cannon S."/>
            <person name="Schlueter J."/>
            <person name="Ma J."/>
            <person name="Mitros T."/>
            <person name="Nelson W."/>
            <person name="Hyten D."/>
            <person name="Song Q."/>
            <person name="Thelen J."/>
            <person name="Cheng J."/>
            <person name="Xu D."/>
            <person name="Hellsten U."/>
            <person name="May G."/>
            <person name="Yu Y."/>
            <person name="Sakurai T."/>
            <person name="Umezawa T."/>
            <person name="Bhattacharyya M."/>
            <person name="Sandhu D."/>
            <person name="Valliyodan B."/>
            <person name="Lindquist E."/>
            <person name="Peto M."/>
            <person name="Grant D."/>
            <person name="Shu S."/>
            <person name="Goodstein D."/>
            <person name="Barry K."/>
            <person name="Futrell-Griggs M."/>
            <person name="Abernathy B."/>
            <person name="Du J."/>
            <person name="Tian Z."/>
            <person name="Zhu L."/>
            <person name="Gill N."/>
            <person name="Joshi T."/>
            <person name="Libault M."/>
            <person name="Sethuraman A."/>
            <person name="Zhang X."/>
            <person name="Shinozaki K."/>
            <person name="Nguyen H."/>
            <person name="Wing R."/>
            <person name="Cregan P."/>
            <person name="Specht J."/>
            <person name="Grimwood J."/>
            <person name="Rokhsar D."/>
            <person name="Stacey G."/>
            <person name="Shoemaker R."/>
            <person name="Jackson S."/>
        </authorList>
    </citation>
    <scope>NUCLEOTIDE SEQUENCE</scope>
    <source>
        <tissue evidence="1">Callus</tissue>
    </source>
</reference>
<protein>
    <submittedName>
        <fullName evidence="1 2">Uncharacterized protein</fullName>
    </submittedName>
</protein>
<evidence type="ECO:0000313" key="3">
    <source>
        <dbReference type="Proteomes" id="UP000008827"/>
    </source>
</evidence>
<dbReference type="EnsemblPlants" id="KRG90390">
    <property type="protein sequence ID" value="KRG90390"/>
    <property type="gene ID" value="GLYMA_20G088300"/>
</dbReference>
<evidence type="ECO:0000313" key="2">
    <source>
        <dbReference type="EnsemblPlants" id="KRG90390"/>
    </source>
</evidence>
<gene>
    <name evidence="1" type="ORF">GLYMA_20G088300</name>
</gene>
<evidence type="ECO:0000313" key="1">
    <source>
        <dbReference type="EMBL" id="KRG90390.1"/>
    </source>
</evidence>
<reference evidence="2" key="2">
    <citation type="submission" date="2018-02" db="UniProtKB">
        <authorList>
            <consortium name="EnsemblPlants"/>
        </authorList>
    </citation>
    <scope>IDENTIFICATION</scope>
    <source>
        <strain evidence="2">Williams 82</strain>
    </source>
</reference>
<proteinExistence type="predicted"/>
<dbReference type="EMBL" id="CM000853">
    <property type="protein sequence ID" value="KRG90390.1"/>
    <property type="molecule type" value="Genomic_DNA"/>
</dbReference>
<keyword evidence="3" id="KW-1185">Reference proteome</keyword>